<accession>A0A0F9DWS5</accession>
<proteinExistence type="predicted"/>
<name>A0A0F9DWS5_9ZZZZ</name>
<keyword evidence="1" id="KW-1133">Transmembrane helix</keyword>
<evidence type="ECO:0000256" key="1">
    <source>
        <dbReference type="SAM" id="Phobius"/>
    </source>
</evidence>
<protein>
    <submittedName>
        <fullName evidence="2">Uncharacterized protein</fullName>
    </submittedName>
</protein>
<reference evidence="2" key="1">
    <citation type="journal article" date="2015" name="Nature">
        <title>Complex archaea that bridge the gap between prokaryotes and eukaryotes.</title>
        <authorList>
            <person name="Spang A."/>
            <person name="Saw J.H."/>
            <person name="Jorgensen S.L."/>
            <person name="Zaremba-Niedzwiedzka K."/>
            <person name="Martijn J."/>
            <person name="Lind A.E."/>
            <person name="van Eijk R."/>
            <person name="Schleper C."/>
            <person name="Guy L."/>
            <person name="Ettema T.J."/>
        </authorList>
    </citation>
    <scope>NUCLEOTIDE SEQUENCE</scope>
</reference>
<gene>
    <name evidence="3" type="ORF">LCGC14_1140640</name>
    <name evidence="2" type="ORF">LCGC14_2146520</name>
</gene>
<keyword evidence="1" id="KW-0812">Transmembrane</keyword>
<dbReference type="EMBL" id="LAZR01027257">
    <property type="protein sequence ID" value="KKL66283.1"/>
    <property type="molecule type" value="Genomic_DNA"/>
</dbReference>
<comment type="caution">
    <text evidence="2">The sequence shown here is derived from an EMBL/GenBank/DDBJ whole genome shotgun (WGS) entry which is preliminary data.</text>
</comment>
<evidence type="ECO:0000313" key="3">
    <source>
        <dbReference type="EMBL" id="KKN00147.1"/>
    </source>
</evidence>
<organism evidence="2">
    <name type="scientific">marine sediment metagenome</name>
    <dbReference type="NCBI Taxonomy" id="412755"/>
    <lineage>
        <taxon>unclassified sequences</taxon>
        <taxon>metagenomes</taxon>
        <taxon>ecological metagenomes</taxon>
    </lineage>
</organism>
<evidence type="ECO:0000313" key="2">
    <source>
        <dbReference type="EMBL" id="KKL66283.1"/>
    </source>
</evidence>
<feature type="transmembrane region" description="Helical" evidence="1">
    <location>
        <begin position="51"/>
        <end position="71"/>
    </location>
</feature>
<sequence>MGPQVYVQVCSTFDQAGQCVESVWQLAYLASDSTEFEAFTAFDPASFWSGFGYTLTFFAIGFGIGLLLAVMRKMRG</sequence>
<keyword evidence="1" id="KW-0472">Membrane</keyword>
<dbReference type="EMBL" id="LAZR01005409">
    <property type="protein sequence ID" value="KKN00147.1"/>
    <property type="molecule type" value="Genomic_DNA"/>
</dbReference>
<dbReference type="AlphaFoldDB" id="A0A0F9DWS5"/>